<proteinExistence type="predicted"/>
<feature type="domain" description="Serine aminopeptidase S33" evidence="2">
    <location>
        <begin position="76"/>
        <end position="143"/>
    </location>
</feature>
<gene>
    <name evidence="3" type="ORF">GCM10009663_10960</name>
</gene>
<sequence>MTRPPAEPTTGALDLLHVPADPRAVVVLLHGGRADALAAPTRLNLPARRMDLFAGALRRGLPGDVVLIARVRYRHRGWNGPAAHPVQDARRALAGLAALAPGLPIALVGHSMGGRAAIAVADCPGVRGVVALAPWCPPGEPVAHLAGRSLVILHDDHDRVTSAEQSWALARRAAAARARVGTVAMPRGGHAMLRDARGWHRLTVDAVAAVLTGAPLVLASATPVGPDASSRPPYLQNSHHPE</sequence>
<dbReference type="Proteomes" id="UP001499987">
    <property type="component" value="Unassembled WGS sequence"/>
</dbReference>
<dbReference type="Gene3D" id="3.40.50.1820">
    <property type="entry name" value="alpha/beta hydrolase"/>
    <property type="match status" value="1"/>
</dbReference>
<accession>A0ABN1TBI3</accession>
<name>A0ABN1TBI3_9ACTN</name>
<keyword evidence="3" id="KW-0378">Hydrolase</keyword>
<dbReference type="InterPro" id="IPR022742">
    <property type="entry name" value="Hydrolase_4"/>
</dbReference>
<feature type="region of interest" description="Disordered" evidence="1">
    <location>
        <begin position="222"/>
        <end position="242"/>
    </location>
</feature>
<evidence type="ECO:0000313" key="3">
    <source>
        <dbReference type="EMBL" id="GAA1072933.1"/>
    </source>
</evidence>
<dbReference type="SUPFAM" id="SSF53474">
    <property type="entry name" value="alpha/beta-Hydrolases"/>
    <property type="match status" value="1"/>
</dbReference>
<evidence type="ECO:0000256" key="1">
    <source>
        <dbReference type="SAM" id="MobiDB-lite"/>
    </source>
</evidence>
<dbReference type="GO" id="GO:0016787">
    <property type="term" value="F:hydrolase activity"/>
    <property type="evidence" value="ECO:0007669"/>
    <property type="project" value="UniProtKB-KW"/>
</dbReference>
<evidence type="ECO:0000313" key="4">
    <source>
        <dbReference type="Proteomes" id="UP001499987"/>
    </source>
</evidence>
<evidence type="ECO:0000259" key="2">
    <source>
        <dbReference type="Pfam" id="PF12146"/>
    </source>
</evidence>
<reference evidence="3 4" key="1">
    <citation type="journal article" date="2019" name="Int. J. Syst. Evol. Microbiol.">
        <title>The Global Catalogue of Microorganisms (GCM) 10K type strain sequencing project: providing services to taxonomists for standard genome sequencing and annotation.</title>
        <authorList>
            <consortium name="The Broad Institute Genomics Platform"/>
            <consortium name="The Broad Institute Genome Sequencing Center for Infectious Disease"/>
            <person name="Wu L."/>
            <person name="Ma J."/>
        </authorList>
    </citation>
    <scope>NUCLEOTIDE SEQUENCE [LARGE SCALE GENOMIC DNA]</scope>
    <source>
        <strain evidence="3 4">JCM 13002</strain>
    </source>
</reference>
<dbReference type="RefSeq" id="WP_344622336.1">
    <property type="nucleotide sequence ID" value="NZ_BAAALD010000006.1"/>
</dbReference>
<organism evidence="3 4">
    <name type="scientific">Kitasatospora arboriphila</name>
    <dbReference type="NCBI Taxonomy" id="258052"/>
    <lineage>
        <taxon>Bacteria</taxon>
        <taxon>Bacillati</taxon>
        <taxon>Actinomycetota</taxon>
        <taxon>Actinomycetes</taxon>
        <taxon>Kitasatosporales</taxon>
        <taxon>Streptomycetaceae</taxon>
        <taxon>Kitasatospora</taxon>
    </lineage>
</organism>
<comment type="caution">
    <text evidence="3">The sequence shown here is derived from an EMBL/GenBank/DDBJ whole genome shotgun (WGS) entry which is preliminary data.</text>
</comment>
<dbReference type="InterPro" id="IPR029058">
    <property type="entry name" value="AB_hydrolase_fold"/>
</dbReference>
<dbReference type="EMBL" id="BAAALD010000006">
    <property type="protein sequence ID" value="GAA1072933.1"/>
    <property type="molecule type" value="Genomic_DNA"/>
</dbReference>
<keyword evidence="4" id="KW-1185">Reference proteome</keyword>
<dbReference type="Pfam" id="PF12146">
    <property type="entry name" value="Hydrolase_4"/>
    <property type="match status" value="1"/>
</dbReference>
<protein>
    <submittedName>
        <fullName evidence="3">Alpha/beta hydrolase</fullName>
    </submittedName>
</protein>